<proteinExistence type="predicted"/>
<comment type="caution">
    <text evidence="2">The sequence shown here is derived from an EMBL/GenBank/DDBJ whole genome shotgun (WGS) entry which is preliminary data.</text>
</comment>
<gene>
    <name evidence="2" type="ORF">PGLA2088_LOCUS13780</name>
</gene>
<protein>
    <submittedName>
        <fullName evidence="2">Uncharacterized protein</fullName>
    </submittedName>
</protein>
<accession>A0A813IS58</accession>
<keyword evidence="1" id="KW-0812">Transmembrane</keyword>
<sequence length="743" mass="80281">MQAASRGSRSLQEENERKRCAAGLGSRCRGYRAASRLHCRGDADLPAEARALLEVLDRRPQSVESLRGRLADLLSAAASSQQAAFSLAAVGGVASAACAAAGAPDDRPVQLYALRVMTVLAAHHCEHADEVPHQPTESGALARELQSAERKAAAATAAGRLSPAAAAAAASAVAAASQRFDDVKVQRAVCEVSLHVVLHRFGRELQSSATKSSSLGTQVERIGTFISHDWGASGSLKFMALLLMFNSRAAAAIAVGVSVVVAFMEALPLTSCRAKAASGTSEGGRSAMVFLDKLCIDQQNEDRKEKGILFSQLNDITVMPIHLSPVILCIAFSMWGTILCYIEALSVAYSVAGSHKVNLAGLFWGSLCITVGAILPTHISRHLAQSLGSLPEQLEHFSIREAKSFCCSHNHVHPETQKHLPCDRRLIFDTLEQWQYHFSNNRREYASSLDSFDFHVRQKLKPWILRNIGGAEVPFSLLLATTCVPFFCWTLSCIPAVLKLGGLPAFRLGLEAALCSIVLGPCMPKLILEISAAGVDCKDPGRGDLLFTVLKSTAFVVLTSLLWASIHLPLTMPEHVGWQLASAAGLVALTIAILSSEDLNLPKWRFPGGLLLPSVEVFQQRPGLWPFPAPLARKRGVSLDCVMPGLIEEAGMADAMHKQIGIPIESITDLFGLSRLIDTANAVADTIKYDHPQLIVNSTPVWPLTVIQSLFPCFWDFFLKLPLPMLERALAWLDKVTGYQSQK</sequence>
<dbReference type="AlphaFoldDB" id="A0A813IS58"/>
<feature type="transmembrane region" description="Helical" evidence="1">
    <location>
        <begin position="357"/>
        <end position="375"/>
    </location>
</feature>
<feature type="transmembrane region" description="Helical" evidence="1">
    <location>
        <begin position="545"/>
        <end position="564"/>
    </location>
</feature>
<evidence type="ECO:0000313" key="2">
    <source>
        <dbReference type="EMBL" id="CAE8659494.1"/>
    </source>
</evidence>
<reference evidence="2" key="1">
    <citation type="submission" date="2021-02" db="EMBL/GenBank/DDBJ databases">
        <authorList>
            <person name="Dougan E. K."/>
            <person name="Rhodes N."/>
            <person name="Thang M."/>
            <person name="Chan C."/>
        </authorList>
    </citation>
    <scope>NUCLEOTIDE SEQUENCE</scope>
</reference>
<feature type="transmembrane region" description="Helical" evidence="1">
    <location>
        <begin position="238"/>
        <end position="263"/>
    </location>
</feature>
<name>A0A813IS58_POLGL</name>
<feature type="transmembrane region" description="Helical" evidence="1">
    <location>
        <begin position="576"/>
        <end position="595"/>
    </location>
</feature>
<dbReference type="EMBL" id="CAJNNW010016626">
    <property type="protein sequence ID" value="CAE8659494.1"/>
    <property type="molecule type" value="Genomic_DNA"/>
</dbReference>
<keyword evidence="1" id="KW-0472">Membrane</keyword>
<organism evidence="2 3">
    <name type="scientific">Polarella glacialis</name>
    <name type="common">Dinoflagellate</name>
    <dbReference type="NCBI Taxonomy" id="89957"/>
    <lineage>
        <taxon>Eukaryota</taxon>
        <taxon>Sar</taxon>
        <taxon>Alveolata</taxon>
        <taxon>Dinophyceae</taxon>
        <taxon>Suessiales</taxon>
        <taxon>Suessiaceae</taxon>
        <taxon>Polarella</taxon>
    </lineage>
</organism>
<evidence type="ECO:0000256" key="1">
    <source>
        <dbReference type="SAM" id="Phobius"/>
    </source>
</evidence>
<feature type="transmembrane region" description="Helical" evidence="1">
    <location>
        <begin position="326"/>
        <end position="351"/>
    </location>
</feature>
<evidence type="ECO:0000313" key="3">
    <source>
        <dbReference type="Proteomes" id="UP000626109"/>
    </source>
</evidence>
<dbReference type="Proteomes" id="UP000626109">
    <property type="component" value="Unassembled WGS sequence"/>
</dbReference>
<keyword evidence="1" id="KW-1133">Transmembrane helix</keyword>